<dbReference type="EMBL" id="CH476606">
    <property type="protein sequence ID" value="EAU30804.1"/>
    <property type="molecule type" value="Genomic_DNA"/>
</dbReference>
<dbReference type="Proteomes" id="UP000007963">
    <property type="component" value="Unassembled WGS sequence"/>
</dbReference>
<evidence type="ECO:0000313" key="3">
    <source>
        <dbReference type="Proteomes" id="UP000007963"/>
    </source>
</evidence>
<evidence type="ECO:0000256" key="1">
    <source>
        <dbReference type="PIRSR" id="PIRSR600250-50"/>
    </source>
</evidence>
<feature type="active site" description="Proton acceptor" evidence="1">
    <location>
        <position position="207"/>
    </location>
</feature>
<dbReference type="HOGENOM" id="CLU_066466_0_1_1"/>
<dbReference type="PANTHER" id="PTHR37536">
    <property type="entry name" value="PUTATIVE (AFU_ORTHOLOGUE AFUA_3G02970)-RELATED"/>
    <property type="match status" value="1"/>
</dbReference>
<dbReference type="VEuPathDB" id="FungiDB:ATEG_08672"/>
<dbReference type="InterPro" id="IPR038656">
    <property type="entry name" value="Peptidase_G1_sf"/>
</dbReference>
<dbReference type="GO" id="GO:0006508">
    <property type="term" value="P:proteolysis"/>
    <property type="evidence" value="ECO:0007669"/>
    <property type="project" value="InterPro"/>
</dbReference>
<dbReference type="OMA" id="WIVEDFN"/>
<dbReference type="GeneID" id="4323187"/>
<dbReference type="AlphaFoldDB" id="Q0CCB2"/>
<accession>Q0CCB2</accession>
<dbReference type="Gene3D" id="2.60.120.700">
    <property type="entry name" value="Peptidase G1"/>
    <property type="match status" value="1"/>
</dbReference>
<dbReference type="PANTHER" id="PTHR37536:SF1">
    <property type="entry name" value="ASPERGILLOPEPSIN, PUTAITVE (AFU_ORTHOLOGUE AFUA_7G01200)"/>
    <property type="match status" value="1"/>
</dbReference>
<dbReference type="RefSeq" id="XP_001217258.1">
    <property type="nucleotide sequence ID" value="XM_001217257.1"/>
</dbReference>
<name>Q0CCB2_ASPTN</name>
<dbReference type="PRINTS" id="PR00977">
    <property type="entry name" value="SCYTLDPTASE"/>
</dbReference>
<evidence type="ECO:0008006" key="4">
    <source>
        <dbReference type="Google" id="ProtNLM"/>
    </source>
</evidence>
<organism evidence="2 3">
    <name type="scientific">Aspergillus terreus (strain NIH 2624 / FGSC A1156)</name>
    <dbReference type="NCBI Taxonomy" id="341663"/>
    <lineage>
        <taxon>Eukaryota</taxon>
        <taxon>Fungi</taxon>
        <taxon>Dikarya</taxon>
        <taxon>Ascomycota</taxon>
        <taxon>Pezizomycotina</taxon>
        <taxon>Eurotiomycetes</taxon>
        <taxon>Eurotiomycetidae</taxon>
        <taxon>Eurotiales</taxon>
        <taxon>Aspergillaceae</taxon>
        <taxon>Aspergillus</taxon>
        <taxon>Aspergillus subgen. Circumdati</taxon>
    </lineage>
</organism>
<dbReference type="InterPro" id="IPR013320">
    <property type="entry name" value="ConA-like_dom_sf"/>
</dbReference>
<dbReference type="STRING" id="341663.Q0CCB2"/>
<proteinExistence type="predicted"/>
<evidence type="ECO:0000313" key="2">
    <source>
        <dbReference type="EMBL" id="EAU30804.1"/>
    </source>
</evidence>
<gene>
    <name evidence="2" type="ORF">ATEG_08672</name>
</gene>
<dbReference type="InterPro" id="IPR000250">
    <property type="entry name" value="Peptidase_G1"/>
</dbReference>
<reference evidence="3" key="1">
    <citation type="submission" date="2005-09" db="EMBL/GenBank/DDBJ databases">
        <title>Annotation of the Aspergillus terreus NIH2624 genome.</title>
        <authorList>
            <person name="Birren B.W."/>
            <person name="Lander E.S."/>
            <person name="Galagan J.E."/>
            <person name="Nusbaum C."/>
            <person name="Devon K."/>
            <person name="Henn M."/>
            <person name="Ma L.-J."/>
            <person name="Jaffe D.B."/>
            <person name="Butler J."/>
            <person name="Alvarez P."/>
            <person name="Gnerre S."/>
            <person name="Grabherr M."/>
            <person name="Kleber M."/>
            <person name="Mauceli E.W."/>
            <person name="Brockman W."/>
            <person name="Rounsley S."/>
            <person name="Young S.K."/>
            <person name="LaButti K."/>
            <person name="Pushparaj V."/>
            <person name="DeCaprio D."/>
            <person name="Crawford M."/>
            <person name="Koehrsen M."/>
            <person name="Engels R."/>
            <person name="Montgomery P."/>
            <person name="Pearson M."/>
            <person name="Howarth C."/>
            <person name="Larson L."/>
            <person name="Luoma S."/>
            <person name="White J."/>
            <person name="Alvarado L."/>
            <person name="Kodira C.D."/>
            <person name="Zeng Q."/>
            <person name="Oleary S."/>
            <person name="Yandava C."/>
            <person name="Denning D.W."/>
            <person name="Nierman W.C."/>
            <person name="Milne T."/>
            <person name="Madden K."/>
        </authorList>
    </citation>
    <scope>NUCLEOTIDE SEQUENCE [LARGE SCALE GENOMIC DNA]</scope>
    <source>
        <strain evidence="3">NIH 2624 / FGSC A1156</strain>
    </source>
</reference>
<protein>
    <recommendedName>
        <fullName evidence="4">Aspergillopepsin-2</fullName>
    </recommendedName>
</protein>
<sequence length="273" mass="28585">MKYVAGLFATSAAVTGAFAAPRLGLADRVFARSSEHTHQTNPLENLGGDGGDSNARVASNVAYSNNWAGVVREQPPPNGIYTAVSATFTVPKPTSVSGDQEAGSAWVGIDGDTYSNAILQAGVDFYARDGQAYNQPWFEWYPEAAHNFENIEVATGDTIAVKVHALSPSQGVAIIENKSNGQSATKTLNAPRASATLAGQNADWIVEDFTSGASMVPLADFSSVTFTGAGADGGNEHFGVSDATIIKLKQNGKVLTDVNVEGDAQLTVHYKKS</sequence>
<dbReference type="GO" id="GO:0070007">
    <property type="term" value="F:glutamic-type endopeptidase activity"/>
    <property type="evidence" value="ECO:0007669"/>
    <property type="project" value="InterPro"/>
</dbReference>
<dbReference type="CDD" id="cd13426">
    <property type="entry name" value="Peptidase_G1"/>
    <property type="match status" value="1"/>
</dbReference>
<dbReference type="OrthoDB" id="2862635at2759"/>
<dbReference type="eggNOG" id="ENOG502RJF6">
    <property type="taxonomic scope" value="Eukaryota"/>
</dbReference>
<dbReference type="Pfam" id="PF01828">
    <property type="entry name" value="Peptidase_A4"/>
    <property type="match status" value="1"/>
</dbReference>
<dbReference type="SUPFAM" id="SSF49899">
    <property type="entry name" value="Concanavalin A-like lectins/glucanases"/>
    <property type="match status" value="1"/>
</dbReference>